<gene>
    <name evidence="3" type="ORF">FAZ21_19100</name>
</gene>
<comment type="caution">
    <text evidence="3">The sequence shown here is derived from an EMBL/GenBank/DDBJ whole genome shotgun (WGS) entry which is preliminary data.</text>
</comment>
<organism evidence="3 4">
    <name type="scientific">Chitiniphilus eburneus</name>
    <dbReference type="NCBI Taxonomy" id="2571148"/>
    <lineage>
        <taxon>Bacteria</taxon>
        <taxon>Pseudomonadati</taxon>
        <taxon>Pseudomonadota</taxon>
        <taxon>Betaproteobacteria</taxon>
        <taxon>Neisseriales</taxon>
        <taxon>Chitinibacteraceae</taxon>
        <taxon>Chitiniphilus</taxon>
    </lineage>
</organism>
<feature type="domain" description="B3/B4 tRNA-binding" evidence="2">
    <location>
        <begin position="110"/>
        <end position="229"/>
    </location>
</feature>
<dbReference type="GO" id="GO:0003723">
    <property type="term" value="F:RNA binding"/>
    <property type="evidence" value="ECO:0007669"/>
    <property type="project" value="InterPro"/>
</dbReference>
<dbReference type="AlphaFoldDB" id="A0A4U0PNC2"/>
<evidence type="ECO:0000313" key="4">
    <source>
        <dbReference type="Proteomes" id="UP000310016"/>
    </source>
</evidence>
<dbReference type="Pfam" id="PF03483">
    <property type="entry name" value="B3_4"/>
    <property type="match status" value="1"/>
</dbReference>
<accession>A0A4U0PNC2</accession>
<evidence type="ECO:0000313" key="3">
    <source>
        <dbReference type="EMBL" id="TJZ64474.1"/>
    </source>
</evidence>
<protein>
    <recommendedName>
        <fullName evidence="2">B3/B4 tRNA-binding domain-containing protein</fullName>
    </recommendedName>
</protein>
<name>A0A4U0PNC2_9NEIS</name>
<proteinExistence type="predicted"/>
<dbReference type="PANTHER" id="PTHR39209">
    <property type="match status" value="1"/>
</dbReference>
<dbReference type="Proteomes" id="UP000310016">
    <property type="component" value="Unassembled WGS sequence"/>
</dbReference>
<dbReference type="Gene3D" id="3.50.40.10">
    <property type="entry name" value="Phenylalanyl-trna Synthetase, Chain B, domain 3"/>
    <property type="match status" value="1"/>
</dbReference>
<dbReference type="GO" id="GO:0004826">
    <property type="term" value="F:phenylalanine-tRNA ligase activity"/>
    <property type="evidence" value="ECO:0007669"/>
    <property type="project" value="InterPro"/>
</dbReference>
<sequence>MTRAAARWRQCDGAPPRAGGCATGARMGPGVQGSEEQTMIEQVHISTAAAMAGVANACVARISGVTVFQSRHYERHLLGALQQIVDDKEFMQRPEITGYQQQLGMLGFAGTRPANERLIHHFMSNGPSLINNVVDSYNVASLLFGASIGGHVADGLDGCLEIDIASGGETITPLFSRKARRVAPGSLVYSSGGRLLAAIGGVDTDADPFKIDESARDVILVVLGHQHTSYRYNYNVARRAADLLTETNPGSVFSVLPTIINRQRQELDAA</sequence>
<evidence type="ECO:0000259" key="2">
    <source>
        <dbReference type="Pfam" id="PF03483"/>
    </source>
</evidence>
<dbReference type="InterPro" id="IPR020825">
    <property type="entry name" value="Phe-tRNA_synthase-like_B3/B4"/>
</dbReference>
<dbReference type="PANTHER" id="PTHR39209:SF2">
    <property type="entry name" value="CYTOPLASMIC PROTEIN"/>
    <property type="match status" value="1"/>
</dbReference>
<dbReference type="SUPFAM" id="SSF56037">
    <property type="entry name" value="PheT/TilS domain"/>
    <property type="match status" value="1"/>
</dbReference>
<dbReference type="EMBL" id="SUMF01000046">
    <property type="protein sequence ID" value="TJZ64474.1"/>
    <property type="molecule type" value="Genomic_DNA"/>
</dbReference>
<dbReference type="OrthoDB" id="276580at2"/>
<keyword evidence="4" id="KW-1185">Reference proteome</keyword>
<evidence type="ECO:0000256" key="1">
    <source>
        <dbReference type="SAM" id="MobiDB-lite"/>
    </source>
</evidence>
<feature type="region of interest" description="Disordered" evidence="1">
    <location>
        <begin position="1"/>
        <end position="32"/>
    </location>
</feature>
<dbReference type="InterPro" id="IPR005146">
    <property type="entry name" value="B3/B4_tRNA-bd"/>
</dbReference>
<reference evidence="3 4" key="1">
    <citation type="submission" date="2019-04" db="EMBL/GenBank/DDBJ databases">
        <title>Chitiniphilus eburnea sp. nov., a novel chitinolytic bacterium isolated from aquaculture sludge.</title>
        <authorList>
            <person name="Sheng M."/>
        </authorList>
    </citation>
    <scope>NUCLEOTIDE SEQUENCE [LARGE SCALE GENOMIC DNA]</scope>
    <source>
        <strain evidence="3 4">HX-2-15</strain>
    </source>
</reference>